<dbReference type="SMART" id="SM00387">
    <property type="entry name" value="HATPase_c"/>
    <property type="match status" value="1"/>
</dbReference>
<sequence>MYQKTGKSVKVVSFLPVKNVKSKQTVAYLVLYEDNANIQSILYNFKLISLILFIGLFLLVYLFYLQFIRKKALKETAQEQEKLLELFDKGDIALFRWHNDIHWSVEYVSNNVVSLTGYTKEAFLKGEIEYPDLIDAEDLQNALHELTEAFEKNLDILKHQPYQITTKEKTKKWVEQTTLFIRDEKGKISHFLGYLIDVSKRKKLETQLQQLNEHLKEEIEKRTSEILQKDKMLQEQAKLAAMGEMVGAIAHQWRQPLNSLNINIQNLDDDYEEGLIDKEFIDEFIDKQTQTINFMSQTIDDFRNFFRVDKVKQDFWVKQSIENTLSLVNAQLKSHNIEISLQGEDFMLHGVEGEFQQVILNIISNAKDAIVHNRKEYGKIGIRLKDKKIIITDNGGGIPEEIIKRVFEPYFTTKEQGMGTGVGLYMSKIIIEQNMGGRLHVSNTKEGAEFIIDFIKEG</sequence>
<dbReference type="PROSITE" id="PS50109">
    <property type="entry name" value="HIS_KIN"/>
    <property type="match status" value="1"/>
</dbReference>
<feature type="domain" description="PAC" evidence="7">
    <location>
        <begin position="158"/>
        <end position="210"/>
    </location>
</feature>
<dbReference type="Gene3D" id="3.30.565.10">
    <property type="entry name" value="Histidine kinase-like ATPase, C-terminal domain"/>
    <property type="match status" value="1"/>
</dbReference>
<evidence type="ECO:0000256" key="1">
    <source>
        <dbReference type="ARBA" id="ARBA00000085"/>
    </source>
</evidence>
<gene>
    <name evidence="8" type="ORF">FJR45_10580</name>
</gene>
<dbReference type="InterPro" id="IPR036097">
    <property type="entry name" value="HisK_dim/P_sf"/>
</dbReference>
<evidence type="ECO:0000256" key="2">
    <source>
        <dbReference type="ARBA" id="ARBA00012438"/>
    </source>
</evidence>
<dbReference type="GO" id="GO:0000155">
    <property type="term" value="F:phosphorelay sensor kinase activity"/>
    <property type="evidence" value="ECO:0007669"/>
    <property type="project" value="InterPro"/>
</dbReference>
<feature type="transmembrane region" description="Helical" evidence="4">
    <location>
        <begin position="41"/>
        <end position="64"/>
    </location>
</feature>
<evidence type="ECO:0000313" key="8">
    <source>
        <dbReference type="EMBL" id="QOP44750.1"/>
    </source>
</evidence>
<proteinExistence type="predicted"/>
<dbReference type="InterPro" id="IPR000700">
    <property type="entry name" value="PAS-assoc_C"/>
</dbReference>
<feature type="domain" description="Histidine kinase" evidence="5">
    <location>
        <begin position="248"/>
        <end position="458"/>
    </location>
</feature>
<dbReference type="Pfam" id="PF08447">
    <property type="entry name" value="PAS_3"/>
    <property type="match status" value="1"/>
</dbReference>
<dbReference type="EC" id="2.7.13.3" evidence="2"/>
<protein>
    <recommendedName>
        <fullName evidence="2">histidine kinase</fullName>
        <ecNumber evidence="2">2.7.13.3</ecNumber>
    </recommendedName>
</protein>
<dbReference type="Gene3D" id="3.30.450.20">
    <property type="entry name" value="PAS domain"/>
    <property type="match status" value="1"/>
</dbReference>
<dbReference type="PRINTS" id="PR00344">
    <property type="entry name" value="BCTRLSENSOR"/>
</dbReference>
<evidence type="ECO:0000259" key="7">
    <source>
        <dbReference type="PROSITE" id="PS50113"/>
    </source>
</evidence>
<dbReference type="Gene3D" id="1.10.287.130">
    <property type="match status" value="1"/>
</dbReference>
<accession>A0A7M1B511</accession>
<keyword evidence="4" id="KW-1133">Transmembrane helix</keyword>
<dbReference type="PROSITE" id="PS50113">
    <property type="entry name" value="PAC"/>
    <property type="match status" value="1"/>
</dbReference>
<dbReference type="InterPro" id="IPR003594">
    <property type="entry name" value="HATPase_dom"/>
</dbReference>
<dbReference type="EMBL" id="CP041235">
    <property type="protein sequence ID" value="QOP44750.1"/>
    <property type="molecule type" value="Genomic_DNA"/>
</dbReference>
<dbReference type="InterPro" id="IPR036890">
    <property type="entry name" value="HATPase_C_sf"/>
</dbReference>
<dbReference type="PROSITE" id="PS50112">
    <property type="entry name" value="PAS"/>
    <property type="match status" value="1"/>
</dbReference>
<dbReference type="AlphaFoldDB" id="A0A7M1B511"/>
<dbReference type="KEGG" id="ssei:FJR45_10580"/>
<keyword evidence="9" id="KW-1185">Reference proteome</keyword>
<dbReference type="CDD" id="cd00082">
    <property type="entry name" value="HisKA"/>
    <property type="match status" value="1"/>
</dbReference>
<name>A0A7M1B511_9BACT</name>
<feature type="domain" description="PAS" evidence="6">
    <location>
        <begin position="79"/>
        <end position="153"/>
    </location>
</feature>
<evidence type="ECO:0000256" key="4">
    <source>
        <dbReference type="SAM" id="Phobius"/>
    </source>
</evidence>
<dbReference type="CDD" id="cd00130">
    <property type="entry name" value="PAS"/>
    <property type="match status" value="1"/>
</dbReference>
<comment type="catalytic activity">
    <reaction evidence="1">
        <text>ATP + protein L-histidine = ADP + protein N-phospho-L-histidine.</text>
        <dbReference type="EC" id="2.7.13.3"/>
    </reaction>
</comment>
<dbReference type="PANTHER" id="PTHR43065">
    <property type="entry name" value="SENSOR HISTIDINE KINASE"/>
    <property type="match status" value="1"/>
</dbReference>
<organism evidence="8 9">
    <name type="scientific">Sulfurimonas sediminis</name>
    <dbReference type="NCBI Taxonomy" id="2590020"/>
    <lineage>
        <taxon>Bacteria</taxon>
        <taxon>Pseudomonadati</taxon>
        <taxon>Campylobacterota</taxon>
        <taxon>Epsilonproteobacteria</taxon>
        <taxon>Campylobacterales</taxon>
        <taxon>Sulfurimonadaceae</taxon>
        <taxon>Sulfurimonas</taxon>
    </lineage>
</organism>
<dbReference type="InterPro" id="IPR013655">
    <property type="entry name" value="PAS_fold_3"/>
</dbReference>
<dbReference type="SUPFAM" id="SSF47384">
    <property type="entry name" value="Homodimeric domain of signal transducing histidine kinase"/>
    <property type="match status" value="1"/>
</dbReference>
<dbReference type="InterPro" id="IPR005467">
    <property type="entry name" value="His_kinase_dom"/>
</dbReference>
<reference evidence="8 9" key="1">
    <citation type="submission" date="2019-06" db="EMBL/GenBank/DDBJ databases">
        <title>Sulfurimonas gotlandica sp. nov., a chemoautotrophic and psychrotolerant epsilonproteobacterium isolated from a pelagic redoxcline, and an emended description of the genus Sulfurimonas.</title>
        <authorList>
            <person name="Wang S."/>
            <person name="Jiang L."/>
            <person name="Shao Z."/>
        </authorList>
    </citation>
    <scope>NUCLEOTIDE SEQUENCE [LARGE SCALE GENOMIC DNA]</scope>
    <source>
        <strain evidence="8 9">S2-6</strain>
    </source>
</reference>
<keyword evidence="3" id="KW-0597">Phosphoprotein</keyword>
<dbReference type="NCBIfam" id="TIGR00229">
    <property type="entry name" value="sensory_box"/>
    <property type="match status" value="1"/>
</dbReference>
<keyword evidence="4" id="KW-0812">Transmembrane</keyword>
<dbReference type="InterPro" id="IPR004358">
    <property type="entry name" value="Sig_transdc_His_kin-like_C"/>
</dbReference>
<dbReference type="Pfam" id="PF02518">
    <property type="entry name" value="HATPase_c"/>
    <property type="match status" value="1"/>
</dbReference>
<dbReference type="Proteomes" id="UP000593719">
    <property type="component" value="Chromosome"/>
</dbReference>
<evidence type="ECO:0000256" key="3">
    <source>
        <dbReference type="ARBA" id="ARBA00022553"/>
    </source>
</evidence>
<evidence type="ECO:0000313" key="9">
    <source>
        <dbReference type="Proteomes" id="UP000593719"/>
    </source>
</evidence>
<dbReference type="InterPro" id="IPR003661">
    <property type="entry name" value="HisK_dim/P_dom"/>
</dbReference>
<evidence type="ECO:0000259" key="5">
    <source>
        <dbReference type="PROSITE" id="PS50109"/>
    </source>
</evidence>
<keyword evidence="4" id="KW-0472">Membrane</keyword>
<dbReference type="InterPro" id="IPR035965">
    <property type="entry name" value="PAS-like_dom_sf"/>
</dbReference>
<evidence type="ECO:0000259" key="6">
    <source>
        <dbReference type="PROSITE" id="PS50112"/>
    </source>
</evidence>
<dbReference type="SUPFAM" id="SSF55874">
    <property type="entry name" value="ATPase domain of HSP90 chaperone/DNA topoisomerase II/histidine kinase"/>
    <property type="match status" value="1"/>
</dbReference>
<dbReference type="SUPFAM" id="SSF55785">
    <property type="entry name" value="PYP-like sensor domain (PAS domain)"/>
    <property type="match status" value="1"/>
</dbReference>
<dbReference type="InterPro" id="IPR000014">
    <property type="entry name" value="PAS"/>
</dbReference>